<dbReference type="Proteomes" id="UP000746747">
    <property type="component" value="Unassembled WGS sequence"/>
</dbReference>
<proteinExistence type="inferred from homology"/>
<evidence type="ECO:0000256" key="7">
    <source>
        <dbReference type="ARBA" id="ARBA00023180"/>
    </source>
</evidence>
<dbReference type="GO" id="GO:0006898">
    <property type="term" value="P:receptor-mediated endocytosis"/>
    <property type="evidence" value="ECO:0007669"/>
    <property type="project" value="TreeGrafter"/>
</dbReference>
<keyword evidence="6" id="KW-1015">Disulfide bond</keyword>
<dbReference type="GO" id="GO:0005764">
    <property type="term" value="C:lysosome"/>
    <property type="evidence" value="ECO:0007669"/>
    <property type="project" value="TreeGrafter"/>
</dbReference>
<evidence type="ECO:0000256" key="5">
    <source>
        <dbReference type="ARBA" id="ARBA00022801"/>
    </source>
</evidence>
<evidence type="ECO:0000256" key="8">
    <source>
        <dbReference type="ARBA" id="ARBA00031934"/>
    </source>
</evidence>
<dbReference type="InterPro" id="IPR029058">
    <property type="entry name" value="AB_hydrolase_fold"/>
</dbReference>
<evidence type="ECO:0000313" key="10">
    <source>
        <dbReference type="EMBL" id="CAG9539447.1"/>
    </source>
</evidence>
<dbReference type="InterPro" id="IPR002472">
    <property type="entry name" value="Palm_thioest"/>
</dbReference>
<name>A0A8J2Q3L3_9BILA</name>
<feature type="signal peptide" evidence="9">
    <location>
        <begin position="1"/>
        <end position="19"/>
    </location>
</feature>
<sequence length="244" mass="27378">MIANYAFVITFLLLSIGSATITTNSVRQFLQKIFGNVEPTPIVLWHGMGDSCCNPLSLGRIEKLLRKNIPNVYIYSVMIGSNVVMDTEHGFFGNVNDQVAELMTVVQALGLYMLCAIVQQVILSAAPKRAVAQRCPVPSMKNLISLGGQHQGVFGLPLCPAKSYICDRVRNLLEWGAYVGFVQNTLVQAQYWHDPLDEATYRQNSIFLADINNERVGFYFFFKTFLITKFMTTSFDDNVVNIQK</sequence>
<evidence type="ECO:0000256" key="9">
    <source>
        <dbReference type="SAM" id="SignalP"/>
    </source>
</evidence>
<evidence type="ECO:0000256" key="6">
    <source>
        <dbReference type="ARBA" id="ARBA00023157"/>
    </source>
</evidence>
<evidence type="ECO:0000313" key="11">
    <source>
        <dbReference type="Proteomes" id="UP000746747"/>
    </source>
</evidence>
<dbReference type="EC" id="3.1.2.22" evidence="2"/>
<feature type="chain" id="PRO_5035251839" description="Palmitoyl-protein thioesterase 1" evidence="9">
    <location>
        <begin position="20"/>
        <end position="244"/>
    </location>
</feature>
<dbReference type="OrthoDB" id="10263094at2759"/>
<dbReference type="PANTHER" id="PTHR11247">
    <property type="entry name" value="PALMITOYL-PROTEIN THIOESTERASE/DOLICHYLDIPHOSPHATASE 1"/>
    <property type="match status" value="1"/>
</dbReference>
<dbReference type="EMBL" id="CAKAEH010001792">
    <property type="protein sequence ID" value="CAG9539447.1"/>
    <property type="molecule type" value="Genomic_DNA"/>
</dbReference>
<evidence type="ECO:0000256" key="2">
    <source>
        <dbReference type="ARBA" id="ARBA00012423"/>
    </source>
</evidence>
<dbReference type="PRINTS" id="PR00414">
    <property type="entry name" value="PPTHIESTRASE"/>
</dbReference>
<dbReference type="GO" id="GO:0008474">
    <property type="term" value="F:palmitoyl-(protein) hydrolase activity"/>
    <property type="evidence" value="ECO:0007669"/>
    <property type="project" value="UniProtKB-EC"/>
</dbReference>
<dbReference type="Gene3D" id="3.40.50.1820">
    <property type="entry name" value="alpha/beta hydrolase"/>
    <property type="match status" value="1"/>
</dbReference>
<dbReference type="AlphaFoldDB" id="A0A8J2Q3L3"/>
<evidence type="ECO:0000256" key="4">
    <source>
        <dbReference type="ARBA" id="ARBA00022729"/>
    </source>
</evidence>
<comment type="similarity">
    <text evidence="1">Belongs to the palmitoyl-protein thioesterase family.</text>
</comment>
<keyword evidence="7" id="KW-0325">Glycoprotein</keyword>
<dbReference type="PANTHER" id="PTHR11247:SF8">
    <property type="entry name" value="PALMITOYL-PROTEIN THIOESTERASE 1"/>
    <property type="match status" value="1"/>
</dbReference>
<organism evidence="10 11">
    <name type="scientific">Cercopithifilaria johnstoni</name>
    <dbReference type="NCBI Taxonomy" id="2874296"/>
    <lineage>
        <taxon>Eukaryota</taxon>
        <taxon>Metazoa</taxon>
        <taxon>Ecdysozoa</taxon>
        <taxon>Nematoda</taxon>
        <taxon>Chromadorea</taxon>
        <taxon>Rhabditida</taxon>
        <taxon>Spirurina</taxon>
        <taxon>Spiruromorpha</taxon>
        <taxon>Filarioidea</taxon>
        <taxon>Onchocercidae</taxon>
        <taxon>Cercopithifilaria</taxon>
    </lineage>
</organism>
<evidence type="ECO:0000256" key="3">
    <source>
        <dbReference type="ARBA" id="ARBA00014212"/>
    </source>
</evidence>
<comment type="caution">
    <text evidence="10">The sequence shown here is derived from an EMBL/GenBank/DDBJ whole genome shotgun (WGS) entry which is preliminary data.</text>
</comment>
<keyword evidence="5" id="KW-0378">Hydrolase</keyword>
<reference evidence="10" key="1">
    <citation type="submission" date="2021-09" db="EMBL/GenBank/DDBJ databases">
        <authorList>
            <consortium name="Pathogen Informatics"/>
        </authorList>
    </citation>
    <scope>NUCLEOTIDE SEQUENCE</scope>
</reference>
<dbReference type="SUPFAM" id="SSF53474">
    <property type="entry name" value="alpha/beta-Hydrolases"/>
    <property type="match status" value="1"/>
</dbReference>
<protein>
    <recommendedName>
        <fullName evidence="3">Palmitoyl-protein thioesterase 1</fullName>
        <ecNumber evidence="2">3.1.2.22</ecNumber>
    </recommendedName>
    <alternativeName>
        <fullName evidence="8">Palmitoyl-protein hydrolase 1</fullName>
    </alternativeName>
</protein>
<dbReference type="Pfam" id="PF02089">
    <property type="entry name" value="Palm_thioest"/>
    <property type="match status" value="1"/>
</dbReference>
<gene>
    <name evidence="10" type="ORF">CJOHNSTONI_LOCUS9045</name>
</gene>
<evidence type="ECO:0000256" key="1">
    <source>
        <dbReference type="ARBA" id="ARBA00010758"/>
    </source>
</evidence>
<keyword evidence="11" id="KW-1185">Reference proteome</keyword>
<accession>A0A8J2Q3L3</accession>
<keyword evidence="4 9" id="KW-0732">Signal</keyword>